<dbReference type="NCBIfam" id="TIGR00347">
    <property type="entry name" value="bioD"/>
    <property type="match status" value="1"/>
</dbReference>
<keyword evidence="7 8" id="KW-0460">Magnesium</keyword>
<evidence type="ECO:0000256" key="1">
    <source>
        <dbReference type="ARBA" id="ARBA00022490"/>
    </source>
</evidence>
<dbReference type="UniPathway" id="UPA00078">
    <property type="reaction ID" value="UER00161"/>
</dbReference>
<gene>
    <name evidence="8 9" type="primary">bioD</name>
    <name evidence="9" type="ORF">ICHIAU1_11760</name>
</gene>
<comment type="subcellular location">
    <subcellularLocation>
        <location evidence="8">Cytoplasm</location>
    </subcellularLocation>
</comment>
<dbReference type="GO" id="GO:0000287">
    <property type="term" value="F:magnesium ion binding"/>
    <property type="evidence" value="ECO:0007669"/>
    <property type="project" value="UniProtKB-UniRule"/>
</dbReference>
<keyword evidence="1 8" id="KW-0963">Cytoplasm</keyword>
<protein>
    <recommendedName>
        <fullName evidence="8">ATP-dependent dethiobiotin synthetase BioD</fullName>
        <ecNumber evidence="8">6.3.3.3</ecNumber>
    </recommendedName>
    <alternativeName>
        <fullName evidence="8">DTB synthetase</fullName>
        <shortName evidence="8">DTBS</shortName>
    </alternativeName>
    <alternativeName>
        <fullName evidence="8">Dethiobiotin synthase</fullName>
    </alternativeName>
</protein>
<feature type="binding site" evidence="8">
    <location>
        <begin position="113"/>
        <end position="116"/>
    </location>
    <ligand>
        <name>ATP</name>
        <dbReference type="ChEBI" id="CHEBI:30616"/>
    </ligand>
</feature>
<dbReference type="EC" id="6.3.3.3" evidence="8"/>
<comment type="function">
    <text evidence="8">Catalyzes a mechanistically unusual reaction, the ATP-dependent insertion of CO2 between the N7 and N8 nitrogen atoms of 7,8-diaminopelargonic acid (DAPA, also called 7,8-diammoniononanoate) to form a ureido ring.</text>
</comment>
<dbReference type="FunFam" id="3.40.50.300:FF:000292">
    <property type="entry name" value="ATP-dependent dethiobiotin synthetase BioD"/>
    <property type="match status" value="1"/>
</dbReference>
<evidence type="ECO:0000256" key="5">
    <source>
        <dbReference type="ARBA" id="ARBA00022756"/>
    </source>
</evidence>
<comment type="cofactor">
    <cofactor evidence="8">
        <name>Mg(2+)</name>
        <dbReference type="ChEBI" id="CHEBI:18420"/>
    </cofactor>
</comment>
<dbReference type="RefSeq" id="WP_162050365.1">
    <property type="nucleotide sequence ID" value="NZ_AP019011.1"/>
</dbReference>
<name>A0A679I7R4_9RHOO</name>
<dbReference type="PANTHER" id="PTHR43210">
    <property type="entry name" value="DETHIOBIOTIN SYNTHETASE"/>
    <property type="match status" value="1"/>
</dbReference>
<feature type="binding site" evidence="8">
    <location>
        <position position="113"/>
    </location>
    <ligand>
        <name>Mg(2+)</name>
        <dbReference type="ChEBI" id="CHEBI:18420"/>
    </ligand>
</feature>
<evidence type="ECO:0000256" key="4">
    <source>
        <dbReference type="ARBA" id="ARBA00022741"/>
    </source>
</evidence>
<feature type="binding site" evidence="8">
    <location>
        <position position="52"/>
    </location>
    <ligand>
        <name>ATP</name>
        <dbReference type="ChEBI" id="CHEBI:30616"/>
    </ligand>
</feature>
<evidence type="ECO:0000256" key="3">
    <source>
        <dbReference type="ARBA" id="ARBA00022723"/>
    </source>
</evidence>
<dbReference type="InterPro" id="IPR004472">
    <property type="entry name" value="DTB_synth_BioD"/>
</dbReference>
<dbReference type="HAMAP" id="MF_00336">
    <property type="entry name" value="BioD"/>
    <property type="match status" value="1"/>
</dbReference>
<accession>A0A679I7R4</accession>
<evidence type="ECO:0000256" key="7">
    <source>
        <dbReference type="ARBA" id="ARBA00022842"/>
    </source>
</evidence>
<feature type="binding site" evidence="8">
    <location>
        <begin position="13"/>
        <end position="18"/>
    </location>
    <ligand>
        <name>ATP</name>
        <dbReference type="ChEBI" id="CHEBI:30616"/>
    </ligand>
</feature>
<dbReference type="GO" id="GO:0042803">
    <property type="term" value="F:protein homodimerization activity"/>
    <property type="evidence" value="ECO:0007669"/>
    <property type="project" value="UniProtKB-ARBA"/>
</dbReference>
<proteinExistence type="inferred from homology"/>
<keyword evidence="5 8" id="KW-0093">Biotin biosynthesis</keyword>
<dbReference type="GO" id="GO:0005524">
    <property type="term" value="F:ATP binding"/>
    <property type="evidence" value="ECO:0007669"/>
    <property type="project" value="UniProtKB-UniRule"/>
</dbReference>
<dbReference type="SUPFAM" id="SSF52540">
    <property type="entry name" value="P-loop containing nucleoside triphosphate hydrolases"/>
    <property type="match status" value="1"/>
</dbReference>
<dbReference type="Pfam" id="PF13500">
    <property type="entry name" value="AAA_26"/>
    <property type="match status" value="1"/>
</dbReference>
<dbReference type="Proteomes" id="UP000463961">
    <property type="component" value="Chromosome"/>
</dbReference>
<dbReference type="PANTHER" id="PTHR43210:SF5">
    <property type="entry name" value="DETHIOBIOTIN SYNTHETASE"/>
    <property type="match status" value="1"/>
</dbReference>
<feature type="active site" evidence="8">
    <location>
        <position position="38"/>
    </location>
</feature>
<feature type="binding site" evidence="8">
    <location>
        <position position="17"/>
    </location>
    <ligand>
        <name>Mg(2+)</name>
        <dbReference type="ChEBI" id="CHEBI:18420"/>
    </ligand>
</feature>
<evidence type="ECO:0000256" key="6">
    <source>
        <dbReference type="ARBA" id="ARBA00022840"/>
    </source>
</evidence>
<comment type="subunit">
    <text evidence="8">Homodimer.</text>
</comment>
<evidence type="ECO:0000256" key="8">
    <source>
        <dbReference type="HAMAP-Rule" id="MF_00336"/>
    </source>
</evidence>
<dbReference type="EMBL" id="AP022345">
    <property type="protein sequence ID" value="BBU68893.1"/>
    <property type="molecule type" value="Genomic_DNA"/>
</dbReference>
<organism evidence="9 10">
    <name type="scientific">Fluviibacter phosphoraccumulans</name>
    <dbReference type="NCBI Taxonomy" id="1751046"/>
    <lineage>
        <taxon>Bacteria</taxon>
        <taxon>Pseudomonadati</taxon>
        <taxon>Pseudomonadota</taxon>
        <taxon>Betaproteobacteria</taxon>
        <taxon>Rhodocyclales</taxon>
        <taxon>Fluviibacteraceae</taxon>
        <taxon>Fluviibacter</taxon>
    </lineage>
</organism>
<evidence type="ECO:0000313" key="10">
    <source>
        <dbReference type="Proteomes" id="UP000463961"/>
    </source>
</evidence>
<dbReference type="GO" id="GO:0005829">
    <property type="term" value="C:cytosol"/>
    <property type="evidence" value="ECO:0007669"/>
    <property type="project" value="TreeGrafter"/>
</dbReference>
<dbReference type="Gene3D" id="3.40.50.300">
    <property type="entry name" value="P-loop containing nucleotide triphosphate hydrolases"/>
    <property type="match status" value="1"/>
</dbReference>
<comment type="similarity">
    <text evidence="8">Belongs to the dethiobiotin synthetase family.</text>
</comment>
<keyword evidence="3 8" id="KW-0479">Metal-binding</keyword>
<comment type="catalytic activity">
    <reaction evidence="8">
        <text>(7R,8S)-7,8-diammoniononanoate + CO2 + ATP = (4R,5S)-dethiobiotin + ADP + phosphate + 3 H(+)</text>
        <dbReference type="Rhea" id="RHEA:15805"/>
        <dbReference type="ChEBI" id="CHEBI:15378"/>
        <dbReference type="ChEBI" id="CHEBI:16526"/>
        <dbReference type="ChEBI" id="CHEBI:30616"/>
        <dbReference type="ChEBI" id="CHEBI:43474"/>
        <dbReference type="ChEBI" id="CHEBI:149469"/>
        <dbReference type="ChEBI" id="CHEBI:149473"/>
        <dbReference type="ChEBI" id="CHEBI:456216"/>
        <dbReference type="EC" id="6.3.3.3"/>
    </reaction>
</comment>
<evidence type="ECO:0000256" key="2">
    <source>
        <dbReference type="ARBA" id="ARBA00022598"/>
    </source>
</evidence>
<evidence type="ECO:0000313" key="9">
    <source>
        <dbReference type="EMBL" id="BBU68893.1"/>
    </source>
</evidence>
<keyword evidence="4 8" id="KW-0547">Nucleotide-binding</keyword>
<keyword evidence="6 8" id="KW-0067">ATP-binding</keyword>
<sequence length="220" mass="22971">MAKAYFITGTDTEIGKTHATCALLATAAQQGLRAIGLKPVAAGTDATGQNDDVVRLMAASNVALPERTINPWLLKEPLSPHIAARLAGVEITTAPILQSFKSAQSVADLILVEGVGGLYAPLSDSLSQPDLIQALDIPVILVVGLRLGCLNHALLTASAIKQHGLRFAGWIGNQIDPAFQAMDDNIQTLKARLEAPCLGILPFQNTAAVASLASPLSLPQ</sequence>
<dbReference type="CDD" id="cd03109">
    <property type="entry name" value="DTBS"/>
    <property type="match status" value="1"/>
</dbReference>
<dbReference type="AlphaFoldDB" id="A0A679I7R4"/>
<keyword evidence="2 8" id="KW-0436">Ligase</keyword>
<dbReference type="OrthoDB" id="9802097at2"/>
<comment type="caution">
    <text evidence="8">Lacks conserved residue(s) required for the propagation of feature annotation.</text>
</comment>
<dbReference type="InterPro" id="IPR027417">
    <property type="entry name" value="P-loop_NTPase"/>
</dbReference>
<dbReference type="GO" id="GO:0009102">
    <property type="term" value="P:biotin biosynthetic process"/>
    <property type="evidence" value="ECO:0007669"/>
    <property type="project" value="UniProtKB-UniRule"/>
</dbReference>
<keyword evidence="10" id="KW-1185">Reference proteome</keyword>
<reference evidence="10" key="1">
    <citation type="submission" date="2020-01" db="EMBL/GenBank/DDBJ databases">
        <title>Phosphoaccumulans saitamaens gen. nov., sp. nov., a polyphosphate accumulating bacterium isolated from surface river water.</title>
        <authorList>
            <person name="Watanabe K."/>
            <person name="Suda W."/>
        </authorList>
    </citation>
    <scope>NUCLEOTIDE SEQUENCE [LARGE SCALE GENOMIC DNA]</scope>
    <source>
        <strain evidence="10">ICHIAU1</strain>
    </source>
</reference>
<dbReference type="PIRSF" id="PIRSF006755">
    <property type="entry name" value="DTB_synth"/>
    <property type="match status" value="1"/>
</dbReference>
<dbReference type="GO" id="GO:0004141">
    <property type="term" value="F:dethiobiotin synthase activity"/>
    <property type="evidence" value="ECO:0007669"/>
    <property type="project" value="UniProtKB-UniRule"/>
</dbReference>
<feature type="binding site" evidence="8">
    <location>
        <position position="52"/>
    </location>
    <ligand>
        <name>Mg(2+)</name>
        <dbReference type="ChEBI" id="CHEBI:18420"/>
    </ligand>
</feature>
<feature type="binding site" evidence="8">
    <location>
        <begin position="173"/>
        <end position="174"/>
    </location>
    <ligand>
        <name>ATP</name>
        <dbReference type="ChEBI" id="CHEBI:30616"/>
    </ligand>
</feature>
<comment type="pathway">
    <text evidence="8">Cofactor biosynthesis; biotin biosynthesis; biotin from 7,8-diaminononanoate: step 1/2.</text>
</comment>